<organism evidence="1 2">
    <name type="scientific">Dreissena polymorpha</name>
    <name type="common">Zebra mussel</name>
    <name type="synonym">Mytilus polymorpha</name>
    <dbReference type="NCBI Taxonomy" id="45954"/>
    <lineage>
        <taxon>Eukaryota</taxon>
        <taxon>Metazoa</taxon>
        <taxon>Spiralia</taxon>
        <taxon>Lophotrochozoa</taxon>
        <taxon>Mollusca</taxon>
        <taxon>Bivalvia</taxon>
        <taxon>Autobranchia</taxon>
        <taxon>Heteroconchia</taxon>
        <taxon>Euheterodonta</taxon>
        <taxon>Imparidentia</taxon>
        <taxon>Neoheterodontei</taxon>
        <taxon>Myida</taxon>
        <taxon>Dreissenoidea</taxon>
        <taxon>Dreissenidae</taxon>
        <taxon>Dreissena</taxon>
    </lineage>
</organism>
<protein>
    <submittedName>
        <fullName evidence="1">Uncharacterized protein</fullName>
    </submittedName>
</protein>
<evidence type="ECO:0000313" key="2">
    <source>
        <dbReference type="Proteomes" id="UP000828390"/>
    </source>
</evidence>
<accession>A0A9D4CIH8</accession>
<dbReference type="Proteomes" id="UP000828390">
    <property type="component" value="Unassembled WGS sequence"/>
</dbReference>
<proteinExistence type="predicted"/>
<reference evidence="1" key="2">
    <citation type="submission" date="2020-11" db="EMBL/GenBank/DDBJ databases">
        <authorList>
            <person name="McCartney M.A."/>
            <person name="Auch B."/>
            <person name="Kono T."/>
            <person name="Mallez S."/>
            <person name="Becker A."/>
            <person name="Gohl D.M."/>
            <person name="Silverstein K.A.T."/>
            <person name="Koren S."/>
            <person name="Bechman K.B."/>
            <person name="Herman A."/>
            <person name="Abrahante J.E."/>
            <person name="Garbe J."/>
        </authorList>
    </citation>
    <scope>NUCLEOTIDE SEQUENCE</scope>
    <source>
        <strain evidence="1">Duluth1</strain>
        <tissue evidence="1">Whole animal</tissue>
    </source>
</reference>
<name>A0A9D4CIH8_DREPO</name>
<comment type="caution">
    <text evidence="1">The sequence shown here is derived from an EMBL/GenBank/DDBJ whole genome shotgun (WGS) entry which is preliminary data.</text>
</comment>
<keyword evidence="2" id="KW-1185">Reference proteome</keyword>
<dbReference type="EMBL" id="JAIWYP010000012">
    <property type="protein sequence ID" value="KAH3725107.1"/>
    <property type="molecule type" value="Genomic_DNA"/>
</dbReference>
<gene>
    <name evidence="1" type="ORF">DPMN_050937</name>
</gene>
<evidence type="ECO:0000313" key="1">
    <source>
        <dbReference type="EMBL" id="KAH3725107.1"/>
    </source>
</evidence>
<sequence length="61" mass="7055">MKKDSKKILTLKTVDKRRTERKSPNMEKLGFQSAMDDLKEKGVTVGEVVIDAHPWHWSSNE</sequence>
<reference evidence="1" key="1">
    <citation type="journal article" date="2019" name="bioRxiv">
        <title>The Genome of the Zebra Mussel, Dreissena polymorpha: A Resource for Invasive Species Research.</title>
        <authorList>
            <person name="McCartney M.A."/>
            <person name="Auch B."/>
            <person name="Kono T."/>
            <person name="Mallez S."/>
            <person name="Zhang Y."/>
            <person name="Obille A."/>
            <person name="Becker A."/>
            <person name="Abrahante J.E."/>
            <person name="Garbe J."/>
            <person name="Badalamenti J.P."/>
            <person name="Herman A."/>
            <person name="Mangelson H."/>
            <person name="Liachko I."/>
            <person name="Sullivan S."/>
            <person name="Sone E.D."/>
            <person name="Koren S."/>
            <person name="Silverstein K.A.T."/>
            <person name="Beckman K.B."/>
            <person name="Gohl D.M."/>
        </authorList>
    </citation>
    <scope>NUCLEOTIDE SEQUENCE</scope>
    <source>
        <strain evidence="1">Duluth1</strain>
        <tissue evidence="1">Whole animal</tissue>
    </source>
</reference>
<dbReference type="AlphaFoldDB" id="A0A9D4CIH8"/>